<proteinExistence type="predicted"/>
<evidence type="ECO:0008006" key="3">
    <source>
        <dbReference type="Google" id="ProtNLM"/>
    </source>
</evidence>
<gene>
    <name evidence="1" type="ORF">MES4922_120188</name>
</gene>
<comment type="caution">
    <text evidence="1">The sequence shown here is derived from an EMBL/GenBank/DDBJ whole genome shotgun (WGS) entry which is preliminary data.</text>
</comment>
<dbReference type="EMBL" id="CAKXZS010000004">
    <property type="protein sequence ID" value="CAH2395486.1"/>
    <property type="molecule type" value="Genomic_DNA"/>
</dbReference>
<sequence>MGGGHIRTCLSTLDAQGFENPSEHFLDPLYSWDHVVTWTGEFGNRVPSGSLAIGADPGLIEIILSLRMEDHGAVYSWVRNWGVWGSEENSYLCPQAATFVAFVASLFDDEEKNGYDYWHTPYRERLQRKLDA</sequence>
<reference evidence="1" key="1">
    <citation type="submission" date="2022-03" db="EMBL/GenBank/DDBJ databases">
        <authorList>
            <person name="Brunel B."/>
        </authorList>
    </citation>
    <scope>NUCLEOTIDE SEQUENCE</scope>
    <source>
        <strain evidence="1">STM4922sample</strain>
    </source>
</reference>
<evidence type="ECO:0000313" key="2">
    <source>
        <dbReference type="Proteomes" id="UP001152604"/>
    </source>
</evidence>
<dbReference type="Proteomes" id="UP001152604">
    <property type="component" value="Unassembled WGS sequence"/>
</dbReference>
<accession>A0ABM9DFY6</accession>
<organism evidence="1 2">
    <name type="scientific">Mesorhizobium ventifaucium</name>
    <dbReference type="NCBI Taxonomy" id="666020"/>
    <lineage>
        <taxon>Bacteria</taxon>
        <taxon>Pseudomonadati</taxon>
        <taxon>Pseudomonadota</taxon>
        <taxon>Alphaproteobacteria</taxon>
        <taxon>Hyphomicrobiales</taxon>
        <taxon>Phyllobacteriaceae</taxon>
        <taxon>Mesorhizobium</taxon>
    </lineage>
</organism>
<protein>
    <recommendedName>
        <fullName evidence="3">SMI1/KNR4 family protein</fullName>
    </recommendedName>
</protein>
<keyword evidence="2" id="KW-1185">Reference proteome</keyword>
<evidence type="ECO:0000313" key="1">
    <source>
        <dbReference type="EMBL" id="CAH2395486.1"/>
    </source>
</evidence>
<name>A0ABM9DFY6_9HYPH</name>